<evidence type="ECO:0000313" key="4">
    <source>
        <dbReference type="Proteomes" id="UP001184614"/>
    </source>
</evidence>
<dbReference type="Pfam" id="PF09917">
    <property type="entry name" value="DUF2147"/>
    <property type="match status" value="1"/>
</dbReference>
<protein>
    <submittedName>
        <fullName evidence="3">Uncharacterized protein (DUF2147 family)</fullName>
    </submittedName>
</protein>
<feature type="domain" description="DUF2147" evidence="2">
    <location>
        <begin position="25"/>
        <end position="120"/>
    </location>
</feature>
<feature type="chain" id="PRO_5045960374" evidence="1">
    <location>
        <begin position="21"/>
        <end position="122"/>
    </location>
</feature>
<keyword evidence="1" id="KW-0732">Signal</keyword>
<dbReference type="Proteomes" id="UP001184614">
    <property type="component" value="Unassembled WGS sequence"/>
</dbReference>
<evidence type="ECO:0000256" key="1">
    <source>
        <dbReference type="SAM" id="SignalP"/>
    </source>
</evidence>
<dbReference type="PANTHER" id="PTHR36919">
    <property type="entry name" value="BLR1215 PROTEIN"/>
    <property type="match status" value="1"/>
</dbReference>
<proteinExistence type="predicted"/>
<evidence type="ECO:0000259" key="2">
    <source>
        <dbReference type="Pfam" id="PF09917"/>
    </source>
</evidence>
<dbReference type="PANTHER" id="PTHR36919:SF2">
    <property type="entry name" value="BLL6627 PROTEIN"/>
    <property type="match status" value="1"/>
</dbReference>
<comment type="caution">
    <text evidence="3">The sequence shown here is derived from an EMBL/GenBank/DDBJ whole genome shotgun (WGS) entry which is preliminary data.</text>
</comment>
<sequence length="122" mass="13191">MKWLLTIIVFTVLFPFAAQADDISGNWARGDGKARVKIAGCGKDICATNTWIKPGTPKEKTGDVLVMSIKQSTSGQYSGTAFDPQRKLTYKISVMVNGDTMTSNGCVLAGLVCRSVGWTRIK</sequence>
<dbReference type="InterPro" id="IPR019223">
    <property type="entry name" value="DUF2147"/>
</dbReference>
<keyword evidence="4" id="KW-1185">Reference proteome</keyword>
<accession>A0ABU1M7B3</accession>
<feature type="signal peptide" evidence="1">
    <location>
        <begin position="1"/>
        <end position="20"/>
    </location>
</feature>
<name>A0ABU1M7B3_9HYPH</name>
<dbReference type="EMBL" id="JAVDQT010000002">
    <property type="protein sequence ID" value="MDR6431933.1"/>
    <property type="molecule type" value="Genomic_DNA"/>
</dbReference>
<gene>
    <name evidence="3" type="ORF">J2782_001668</name>
</gene>
<evidence type="ECO:0000313" key="3">
    <source>
        <dbReference type="EMBL" id="MDR6431933.1"/>
    </source>
</evidence>
<dbReference type="Gene3D" id="2.40.128.520">
    <property type="match status" value="1"/>
</dbReference>
<reference evidence="3 4" key="1">
    <citation type="submission" date="2023-07" db="EMBL/GenBank/DDBJ databases">
        <title>Sorghum-associated microbial communities from plants grown in Nebraska, USA.</title>
        <authorList>
            <person name="Schachtman D."/>
        </authorList>
    </citation>
    <scope>NUCLEOTIDE SEQUENCE [LARGE SCALE GENOMIC DNA]</scope>
    <source>
        <strain evidence="3 4">DS1730</strain>
    </source>
</reference>
<dbReference type="RefSeq" id="WP_310011288.1">
    <property type="nucleotide sequence ID" value="NZ_JAVDQT010000002.1"/>
</dbReference>
<organism evidence="3 4">
    <name type="scientific">Brucella pseudogrignonensis</name>
    <dbReference type="NCBI Taxonomy" id="419475"/>
    <lineage>
        <taxon>Bacteria</taxon>
        <taxon>Pseudomonadati</taxon>
        <taxon>Pseudomonadota</taxon>
        <taxon>Alphaproteobacteria</taxon>
        <taxon>Hyphomicrobiales</taxon>
        <taxon>Brucellaceae</taxon>
        <taxon>Brucella/Ochrobactrum group</taxon>
        <taxon>Brucella</taxon>
    </lineage>
</organism>